<evidence type="ECO:0000259" key="11">
    <source>
        <dbReference type="PROSITE" id="PS50866"/>
    </source>
</evidence>
<dbReference type="PROSITE" id="PS50866">
    <property type="entry name" value="GOLD"/>
    <property type="match status" value="1"/>
</dbReference>
<dbReference type="GeneID" id="11503848"/>
<name>G8ZV03_TORDE</name>
<keyword evidence="5" id="KW-0931">ER-Golgi transport</keyword>
<evidence type="ECO:0000256" key="3">
    <source>
        <dbReference type="ARBA" id="ARBA00022692"/>
    </source>
</evidence>
<dbReference type="GO" id="GO:0006888">
    <property type="term" value="P:endoplasmic reticulum to Golgi vesicle-mediated transport"/>
    <property type="evidence" value="ECO:0007669"/>
    <property type="project" value="UniProtKB-ARBA"/>
</dbReference>
<evidence type="ECO:0000256" key="10">
    <source>
        <dbReference type="SAM" id="SignalP"/>
    </source>
</evidence>
<dbReference type="KEGG" id="tdl:TDEL_0E02040"/>
<protein>
    <recommendedName>
        <fullName evidence="11">GOLD domain-containing protein</fullName>
    </recommendedName>
</protein>
<comment type="similarity">
    <text evidence="2 8">Belongs to the EMP24/GP25L family.</text>
</comment>
<evidence type="ECO:0000256" key="9">
    <source>
        <dbReference type="SAM" id="Phobius"/>
    </source>
</evidence>
<dbReference type="OrthoDB" id="3427at2759"/>
<proteinExistence type="inferred from homology"/>
<keyword evidence="3 8" id="KW-0812">Transmembrane</keyword>
<evidence type="ECO:0000313" key="13">
    <source>
        <dbReference type="Proteomes" id="UP000005627"/>
    </source>
</evidence>
<dbReference type="InterPro" id="IPR015720">
    <property type="entry name" value="Emp24-like"/>
</dbReference>
<evidence type="ECO:0000256" key="2">
    <source>
        <dbReference type="ARBA" id="ARBA00007104"/>
    </source>
</evidence>
<feature type="domain" description="GOLD" evidence="11">
    <location>
        <begin position="30"/>
        <end position="152"/>
    </location>
</feature>
<dbReference type="SMART" id="SM01190">
    <property type="entry name" value="EMP24_GP25L"/>
    <property type="match status" value="1"/>
</dbReference>
<evidence type="ECO:0000256" key="1">
    <source>
        <dbReference type="ARBA" id="ARBA00004479"/>
    </source>
</evidence>
<feature type="signal peptide" evidence="10">
    <location>
        <begin position="1"/>
        <end position="20"/>
    </location>
</feature>
<dbReference type="AlphaFoldDB" id="G8ZV03"/>
<dbReference type="GO" id="GO:0005737">
    <property type="term" value="C:cytoplasm"/>
    <property type="evidence" value="ECO:0007669"/>
    <property type="project" value="GOC"/>
</dbReference>
<dbReference type="Proteomes" id="UP000005627">
    <property type="component" value="Chromosome 5"/>
</dbReference>
<dbReference type="FunCoup" id="G8ZV03">
    <property type="interactions" value="287"/>
</dbReference>
<dbReference type="InterPro" id="IPR009038">
    <property type="entry name" value="GOLD_dom"/>
</dbReference>
<evidence type="ECO:0000256" key="8">
    <source>
        <dbReference type="RuleBase" id="RU003827"/>
    </source>
</evidence>
<accession>G8ZV03</accession>
<evidence type="ECO:0000256" key="6">
    <source>
        <dbReference type="ARBA" id="ARBA00022989"/>
    </source>
</evidence>
<keyword evidence="7 9" id="KW-0472">Membrane</keyword>
<evidence type="ECO:0000313" key="12">
    <source>
        <dbReference type="EMBL" id="CCE92447.1"/>
    </source>
</evidence>
<dbReference type="GO" id="GO:0016020">
    <property type="term" value="C:membrane"/>
    <property type="evidence" value="ECO:0007669"/>
    <property type="project" value="UniProtKB-SubCell"/>
</dbReference>
<keyword evidence="13" id="KW-1185">Reference proteome</keyword>
<dbReference type="eggNOG" id="KOG1690">
    <property type="taxonomic scope" value="Eukaryota"/>
</dbReference>
<sequence length="210" mass="24291">MRPNRILFWSSSLLASVVRGLHFYLKPGEIKCFYESLTVGNLLIGDIDGLIQKDGVYVDDPDLKIGISLYETFDDDHLVLNQHNHHNGDFTFTALETGEHKICINPVYPMDVSVQIFMELDIGYVTALDSRRKGDAQNLKERALQLTYRLENIRKQQKRIRETEALFRDQSETANTKIILWSILQMIGLAVVCLFQLRYLKNIFVKEKII</sequence>
<keyword evidence="6 9" id="KW-1133">Transmembrane helix</keyword>
<dbReference type="HOGENOM" id="CLU_066963_2_1_1"/>
<dbReference type="STRING" id="1076872.G8ZV03"/>
<evidence type="ECO:0000256" key="7">
    <source>
        <dbReference type="ARBA" id="ARBA00023136"/>
    </source>
</evidence>
<evidence type="ECO:0000256" key="4">
    <source>
        <dbReference type="ARBA" id="ARBA00022729"/>
    </source>
</evidence>
<gene>
    <name evidence="12" type="primary">TDEL0E02040</name>
    <name evidence="12" type="ORF">TDEL_0E02040</name>
</gene>
<feature type="chain" id="PRO_5003519236" description="GOLD domain-containing protein" evidence="10">
    <location>
        <begin position="21"/>
        <end position="210"/>
    </location>
</feature>
<keyword evidence="4 10" id="KW-0732">Signal</keyword>
<keyword evidence="5" id="KW-0813">Transport</keyword>
<dbReference type="EMBL" id="HE616746">
    <property type="protein sequence ID" value="CCE92447.1"/>
    <property type="molecule type" value="Genomic_DNA"/>
</dbReference>
<dbReference type="Pfam" id="PF01105">
    <property type="entry name" value="EMP24_GP25L"/>
    <property type="match status" value="1"/>
</dbReference>
<dbReference type="PANTHER" id="PTHR22811">
    <property type="entry name" value="TRANSMEMBRANE EMP24 DOMAIN-CONTAINING PROTEIN"/>
    <property type="match status" value="1"/>
</dbReference>
<feature type="transmembrane region" description="Helical" evidence="9">
    <location>
        <begin position="178"/>
        <end position="200"/>
    </location>
</feature>
<evidence type="ECO:0000256" key="5">
    <source>
        <dbReference type="ARBA" id="ARBA00022892"/>
    </source>
</evidence>
<organism evidence="12 13">
    <name type="scientific">Torulaspora delbrueckii</name>
    <name type="common">Yeast</name>
    <name type="synonym">Candida colliculosa</name>
    <dbReference type="NCBI Taxonomy" id="4950"/>
    <lineage>
        <taxon>Eukaryota</taxon>
        <taxon>Fungi</taxon>
        <taxon>Dikarya</taxon>
        <taxon>Ascomycota</taxon>
        <taxon>Saccharomycotina</taxon>
        <taxon>Saccharomycetes</taxon>
        <taxon>Saccharomycetales</taxon>
        <taxon>Saccharomycetaceae</taxon>
        <taxon>Torulaspora</taxon>
    </lineage>
</organism>
<dbReference type="RefSeq" id="XP_003681658.1">
    <property type="nucleotide sequence ID" value="XM_003681610.1"/>
</dbReference>
<dbReference type="InParanoid" id="G8ZV03"/>
<comment type="subcellular location">
    <subcellularLocation>
        <location evidence="1 8">Membrane</location>
        <topology evidence="1 8">Single-pass type I membrane protein</topology>
    </subcellularLocation>
</comment>
<reference evidence="12 13" key="1">
    <citation type="journal article" date="2011" name="Proc. Natl. Acad. Sci. U.S.A.">
        <title>Evolutionary erosion of yeast sex chromosomes by mating-type switching accidents.</title>
        <authorList>
            <person name="Gordon J.L."/>
            <person name="Armisen D."/>
            <person name="Proux-Wera E."/>
            <person name="Oheigeartaigh S.S."/>
            <person name="Byrne K.P."/>
            <person name="Wolfe K.H."/>
        </authorList>
    </citation>
    <scope>NUCLEOTIDE SEQUENCE [LARGE SCALE GENOMIC DNA]</scope>
    <source>
        <strain evidence="13">ATCC 10662 / CBS 1146 / NBRC 0425 / NCYC 2629 / NRRL Y-866</strain>
    </source>
</reference>